<keyword evidence="1" id="KW-1133">Transmembrane helix</keyword>
<organism evidence="2 3">
    <name type="scientific">Golovinomyces cichoracearum</name>
    <dbReference type="NCBI Taxonomy" id="62708"/>
    <lineage>
        <taxon>Eukaryota</taxon>
        <taxon>Fungi</taxon>
        <taxon>Dikarya</taxon>
        <taxon>Ascomycota</taxon>
        <taxon>Pezizomycotina</taxon>
        <taxon>Leotiomycetes</taxon>
        <taxon>Erysiphales</taxon>
        <taxon>Erysiphaceae</taxon>
        <taxon>Golovinomyces</taxon>
    </lineage>
</organism>
<dbReference type="STRING" id="62708.A0A420H7T0"/>
<feature type="transmembrane region" description="Helical" evidence="1">
    <location>
        <begin position="45"/>
        <end position="67"/>
    </location>
</feature>
<dbReference type="PANTHER" id="PTHR35896:SF3">
    <property type="entry name" value="MAJOR FACILITATOR SUPERFAMILY TRANSPORTER"/>
    <property type="match status" value="1"/>
</dbReference>
<keyword evidence="3" id="KW-1185">Reference proteome</keyword>
<gene>
    <name evidence="2" type="ORF">GcM3_218037</name>
</gene>
<keyword evidence="1" id="KW-0812">Transmembrane</keyword>
<comment type="caution">
    <text evidence="2">The sequence shown here is derived from an EMBL/GenBank/DDBJ whole genome shotgun (WGS) entry which is preliminary data.</text>
</comment>
<reference evidence="2 3" key="1">
    <citation type="journal article" date="2018" name="BMC Genomics">
        <title>Comparative genome analyses reveal sequence features reflecting distinct modes of host-adaptation between dicot and monocot powdery mildew.</title>
        <authorList>
            <person name="Wu Y."/>
            <person name="Ma X."/>
            <person name="Pan Z."/>
            <person name="Kale S.D."/>
            <person name="Song Y."/>
            <person name="King H."/>
            <person name="Zhang Q."/>
            <person name="Presley C."/>
            <person name="Deng X."/>
            <person name="Wei C.I."/>
            <person name="Xiao S."/>
        </authorList>
    </citation>
    <scope>NUCLEOTIDE SEQUENCE [LARGE SCALE GENOMIC DNA]</scope>
    <source>
        <strain evidence="2">UMSG3</strain>
    </source>
</reference>
<evidence type="ECO:0000313" key="3">
    <source>
        <dbReference type="Proteomes" id="UP000283383"/>
    </source>
</evidence>
<name>A0A420H7T0_9PEZI</name>
<dbReference type="PANTHER" id="PTHR35896">
    <property type="entry name" value="IG-LIKE DOMAIN-CONTAINING PROTEIN"/>
    <property type="match status" value="1"/>
</dbReference>
<keyword evidence="1" id="KW-0472">Membrane</keyword>
<dbReference type="InterPro" id="IPR053008">
    <property type="entry name" value="Phomopsin_biosynth_assoc"/>
</dbReference>
<evidence type="ECO:0000313" key="2">
    <source>
        <dbReference type="EMBL" id="RKF53494.1"/>
    </source>
</evidence>
<sequence>MFKFPRSSSISKIRDESNPFLHYVGDLTTTPPKKFQGSEGYHSKVISYSAIVVATSILWLLVFFAAFSKVNNFNDYISPTDYKNRHNITTNAQLIECGNSTQEAKSRGCQFDVLLNHWVPAPCIDNEFLEEYMDDESWGAYADEALTQRLSTIEEMYERDFYFTSLRDHINHCSMLWKKQFWVLYKQYSAFDTIIANPAHTDHCAYFLAESRDVNITQSTRVEKGYAGCWIRK</sequence>
<accession>A0A420H7T0</accession>
<dbReference type="EMBL" id="MCBQ01021832">
    <property type="protein sequence ID" value="RKF53494.1"/>
    <property type="molecule type" value="Genomic_DNA"/>
</dbReference>
<proteinExistence type="predicted"/>
<protein>
    <submittedName>
        <fullName evidence="2">Uncharacterized protein</fullName>
    </submittedName>
</protein>
<dbReference type="AlphaFoldDB" id="A0A420H7T0"/>
<dbReference type="Proteomes" id="UP000283383">
    <property type="component" value="Unassembled WGS sequence"/>
</dbReference>
<evidence type="ECO:0000256" key="1">
    <source>
        <dbReference type="SAM" id="Phobius"/>
    </source>
</evidence>